<keyword evidence="1" id="KW-0472">Membrane</keyword>
<feature type="transmembrane region" description="Helical" evidence="1">
    <location>
        <begin position="46"/>
        <end position="62"/>
    </location>
</feature>
<dbReference type="Proteomes" id="UP000194143">
    <property type="component" value="Chromosome"/>
</dbReference>
<feature type="transmembrane region" description="Helical" evidence="1">
    <location>
        <begin position="12"/>
        <end position="34"/>
    </location>
</feature>
<sequence length="494" mass="56224">MVSIFRENTKRILLSLVTNPILIIVYGIFCYELALYCKYGRMNYNIYILLLCIVLFISITTFTTMRVIKNREYESKKLTNSIAWRSISIIIIVAITSFYGMQIYKSAINYNGKLAWFIEKLKHERSVKLKHNNIYKSGVEGIFEDINKKYPLPKKLYMATDFDLTFHSDGTITAFDTFVYGKNDDGKEETYLISYNKKKSEDITIIRDGYAKPDYNDDKLVEPLIETVKAIPVKQTVRKWNESKYGLIYYGKRNWGSNTEGIINITEDGKGQSLKKAASDIIGYTVSIFVPGKEQELVPARYNLISDASWSKSKTPPKEDMLKEKKQQDLKNEKEQFFLSKEVGYQLNMTDKALGSAFYSLSKTSDEGKTWEVINPDPFNGGIGSVSGITFINDKLGFLGAIRPSGNEGELYRTDDGGVSFKKVEYPPHEVKLDHTQSTISPFDSPSMPYEKDGVFNMLVGQGADGDYNGDSSALYQSKDNGETWEFVEEVKKK</sequence>
<accession>A0A1W6WQ64</accession>
<dbReference type="Gene3D" id="2.130.10.10">
    <property type="entry name" value="YVTN repeat-like/Quinoprotein amine dehydrogenase"/>
    <property type="match status" value="1"/>
</dbReference>
<reference evidence="2 3" key="1">
    <citation type="submission" date="2017-04" db="EMBL/GenBank/DDBJ databases">
        <title>Complete Genome Sequence of Bacillus thuringiensis type Strain ATCC 10792.</title>
        <authorList>
            <person name="Oh D.-H."/>
            <person name="Park B.-J."/>
            <person name="Shuai W."/>
            <person name="Chelliah R."/>
        </authorList>
    </citation>
    <scope>NUCLEOTIDE SEQUENCE [LARGE SCALE GENOMIC DNA]</scope>
    <source>
        <strain evidence="2 3">ATCC 10792</strain>
    </source>
</reference>
<dbReference type="RefSeq" id="WP_080546067.1">
    <property type="nucleotide sequence ID" value="NZ_CP021061.1"/>
</dbReference>
<gene>
    <name evidence="2" type="ORF">CAB88_17215</name>
</gene>
<keyword evidence="1" id="KW-1133">Transmembrane helix</keyword>
<feature type="transmembrane region" description="Helical" evidence="1">
    <location>
        <begin position="82"/>
        <end position="101"/>
    </location>
</feature>
<dbReference type="GeneID" id="67467704"/>
<dbReference type="CDD" id="cd15482">
    <property type="entry name" value="Sialidase_non-viral"/>
    <property type="match status" value="1"/>
</dbReference>
<dbReference type="GO" id="GO:0016787">
    <property type="term" value="F:hydrolase activity"/>
    <property type="evidence" value="ECO:0007669"/>
    <property type="project" value="UniProtKB-KW"/>
</dbReference>
<evidence type="ECO:0000256" key="1">
    <source>
        <dbReference type="SAM" id="Phobius"/>
    </source>
</evidence>
<keyword evidence="2" id="KW-0378">Hydrolase</keyword>
<dbReference type="AlphaFoldDB" id="A0A1W6WQ64"/>
<proteinExistence type="predicted"/>
<organism evidence="2 3">
    <name type="scientific">Bacillus thuringiensis</name>
    <dbReference type="NCBI Taxonomy" id="1428"/>
    <lineage>
        <taxon>Bacteria</taxon>
        <taxon>Bacillati</taxon>
        <taxon>Bacillota</taxon>
        <taxon>Bacilli</taxon>
        <taxon>Bacillales</taxon>
        <taxon>Bacillaceae</taxon>
        <taxon>Bacillus</taxon>
        <taxon>Bacillus cereus group</taxon>
    </lineage>
</organism>
<keyword evidence="3" id="KW-1185">Reference proteome</keyword>
<keyword evidence="1" id="KW-0812">Transmembrane</keyword>
<protein>
    <submittedName>
        <fullName evidence="2">Glycosyl hydrolase</fullName>
    </submittedName>
</protein>
<dbReference type="InterPro" id="IPR015943">
    <property type="entry name" value="WD40/YVTN_repeat-like_dom_sf"/>
</dbReference>
<name>A0A1W6WQ64_BACTU</name>
<evidence type="ECO:0000313" key="2">
    <source>
        <dbReference type="EMBL" id="ARP58701.1"/>
    </source>
</evidence>
<dbReference type="EMBL" id="CP021061">
    <property type="protein sequence ID" value="ARP58701.1"/>
    <property type="molecule type" value="Genomic_DNA"/>
</dbReference>
<evidence type="ECO:0000313" key="3">
    <source>
        <dbReference type="Proteomes" id="UP000194143"/>
    </source>
</evidence>
<dbReference type="SUPFAM" id="SSF110296">
    <property type="entry name" value="Oligoxyloglucan reducing end-specific cellobiohydrolase"/>
    <property type="match status" value="1"/>
</dbReference>